<reference evidence="2 3" key="1">
    <citation type="submission" date="2019-03" db="EMBL/GenBank/DDBJ databases">
        <title>The genome sequence of a newly discovered highly antifungal drug resistant Aspergillus species, Aspergillus tanneri NIH 1004.</title>
        <authorList>
            <person name="Mounaud S."/>
            <person name="Singh I."/>
            <person name="Joardar V."/>
            <person name="Pakala S."/>
            <person name="Pakala S."/>
            <person name="Venepally P."/>
            <person name="Hoover J."/>
            <person name="Nierman W."/>
            <person name="Chung J."/>
            <person name="Losada L."/>
        </authorList>
    </citation>
    <scope>NUCLEOTIDE SEQUENCE [LARGE SCALE GENOMIC DNA]</scope>
    <source>
        <strain evidence="2 3">NIH1004</strain>
    </source>
</reference>
<dbReference type="GeneID" id="54334489"/>
<proteinExistence type="predicted"/>
<evidence type="ECO:0000313" key="3">
    <source>
        <dbReference type="Proteomes" id="UP000308092"/>
    </source>
</evidence>
<protein>
    <submittedName>
        <fullName evidence="2">Uncharacterized protein</fullName>
    </submittedName>
</protein>
<evidence type="ECO:0000313" key="1">
    <source>
        <dbReference type="EMBL" id="KAA8641652.1"/>
    </source>
</evidence>
<sequence>MSSEGSEKTLKLVHIEKPPTSIDSLLTDAEADVSQRAKTLRTCPPLSKILPPDKSVVKLMDSYFANYSLVLSEASARAGTELKVIWDTAILEAGFVNLPNIFTFVIVRFFEMGKIKVEAEHHNGSQLVDWADGPIAIIKNARRIRITGTGKLIGSFVSYEMPSPPAP</sequence>
<name>A0A4S3J455_9EURO</name>
<organism evidence="2 3">
    <name type="scientific">Aspergillus tanneri</name>
    <dbReference type="NCBI Taxonomy" id="1220188"/>
    <lineage>
        <taxon>Eukaryota</taxon>
        <taxon>Fungi</taxon>
        <taxon>Dikarya</taxon>
        <taxon>Ascomycota</taxon>
        <taxon>Pezizomycotina</taxon>
        <taxon>Eurotiomycetes</taxon>
        <taxon>Eurotiomycetidae</taxon>
        <taxon>Eurotiales</taxon>
        <taxon>Aspergillaceae</taxon>
        <taxon>Aspergillus</taxon>
        <taxon>Aspergillus subgen. Circumdati</taxon>
    </lineage>
</organism>
<keyword evidence="3" id="KW-1185">Reference proteome</keyword>
<dbReference type="RefSeq" id="XP_033421014.1">
    <property type="nucleotide sequence ID" value="XM_033576350.1"/>
</dbReference>
<evidence type="ECO:0000313" key="2">
    <source>
        <dbReference type="EMBL" id="THC89515.1"/>
    </source>
</evidence>
<dbReference type="VEuPathDB" id="FungiDB:EYZ11_011030"/>
<accession>A0A4S3J455</accession>
<dbReference type="EMBL" id="SOSA01000643">
    <property type="protein sequence ID" value="THC89515.1"/>
    <property type="molecule type" value="Genomic_DNA"/>
</dbReference>
<comment type="caution">
    <text evidence="2">The sequence shown here is derived from an EMBL/GenBank/DDBJ whole genome shotgun (WGS) entry which is preliminary data.</text>
</comment>
<dbReference type="Proteomes" id="UP000308092">
    <property type="component" value="Unassembled WGS sequence"/>
</dbReference>
<dbReference type="Proteomes" id="UP000324241">
    <property type="component" value="Unassembled WGS sequence"/>
</dbReference>
<dbReference type="AlphaFoldDB" id="A0A4S3J455"/>
<gene>
    <name evidence="1" type="ORF">ATNIH1004_011788</name>
    <name evidence="2" type="ORF">EYZ11_011030</name>
</gene>
<dbReference type="OrthoDB" id="10426706at2759"/>
<evidence type="ECO:0000313" key="4">
    <source>
        <dbReference type="Proteomes" id="UP000324241"/>
    </source>
</evidence>
<dbReference type="EMBL" id="QUQM01000009">
    <property type="protein sequence ID" value="KAA8641652.1"/>
    <property type="molecule type" value="Genomic_DNA"/>
</dbReference>
<reference evidence="1 4" key="2">
    <citation type="submission" date="2019-08" db="EMBL/GenBank/DDBJ databases">
        <title>The genome sequence of a newly discovered highly antifungal drug resistant Aspergillus species, Aspergillus tanneri NIH 1004.</title>
        <authorList>
            <person name="Mounaud S."/>
            <person name="Singh I."/>
            <person name="Joardar V."/>
            <person name="Pakala S."/>
            <person name="Pakala S."/>
            <person name="Venepally P."/>
            <person name="Chung J.K."/>
            <person name="Losada L."/>
            <person name="Nierman W.C."/>
        </authorList>
    </citation>
    <scope>NUCLEOTIDE SEQUENCE [LARGE SCALE GENOMIC DNA]</scope>
    <source>
        <strain evidence="1 4">NIH1004</strain>
    </source>
</reference>